<protein>
    <submittedName>
        <fullName evidence="1">Uncharacterized protein</fullName>
    </submittedName>
</protein>
<name>A0ACD3ACR9_9AGAR</name>
<reference evidence="1 2" key="1">
    <citation type="journal article" date="2019" name="Nat. Ecol. Evol.">
        <title>Megaphylogeny resolves global patterns of mushroom evolution.</title>
        <authorList>
            <person name="Varga T."/>
            <person name="Krizsan K."/>
            <person name="Foldi C."/>
            <person name="Dima B."/>
            <person name="Sanchez-Garcia M."/>
            <person name="Sanchez-Ramirez S."/>
            <person name="Szollosi G.J."/>
            <person name="Szarkandi J.G."/>
            <person name="Papp V."/>
            <person name="Albert L."/>
            <person name="Andreopoulos W."/>
            <person name="Angelini C."/>
            <person name="Antonin V."/>
            <person name="Barry K.W."/>
            <person name="Bougher N.L."/>
            <person name="Buchanan P."/>
            <person name="Buyck B."/>
            <person name="Bense V."/>
            <person name="Catcheside P."/>
            <person name="Chovatia M."/>
            <person name="Cooper J."/>
            <person name="Damon W."/>
            <person name="Desjardin D."/>
            <person name="Finy P."/>
            <person name="Geml J."/>
            <person name="Haridas S."/>
            <person name="Hughes K."/>
            <person name="Justo A."/>
            <person name="Karasinski D."/>
            <person name="Kautmanova I."/>
            <person name="Kiss B."/>
            <person name="Kocsube S."/>
            <person name="Kotiranta H."/>
            <person name="LaButti K.M."/>
            <person name="Lechner B.E."/>
            <person name="Liimatainen K."/>
            <person name="Lipzen A."/>
            <person name="Lukacs Z."/>
            <person name="Mihaltcheva S."/>
            <person name="Morgado L.N."/>
            <person name="Niskanen T."/>
            <person name="Noordeloos M.E."/>
            <person name="Ohm R.A."/>
            <person name="Ortiz-Santana B."/>
            <person name="Ovrebo C."/>
            <person name="Racz N."/>
            <person name="Riley R."/>
            <person name="Savchenko A."/>
            <person name="Shiryaev A."/>
            <person name="Soop K."/>
            <person name="Spirin V."/>
            <person name="Szebenyi C."/>
            <person name="Tomsovsky M."/>
            <person name="Tulloss R.E."/>
            <person name="Uehling J."/>
            <person name="Grigoriev I.V."/>
            <person name="Vagvolgyi C."/>
            <person name="Papp T."/>
            <person name="Martin F.M."/>
            <person name="Miettinen O."/>
            <person name="Hibbett D.S."/>
            <person name="Nagy L.G."/>
        </authorList>
    </citation>
    <scope>NUCLEOTIDE SEQUENCE [LARGE SCALE GENOMIC DNA]</scope>
    <source>
        <strain evidence="1 2">NL-1719</strain>
    </source>
</reference>
<gene>
    <name evidence="1" type="ORF">BDN72DRAFT_319260</name>
</gene>
<accession>A0ACD3ACR9</accession>
<sequence>MMRSVNPERLDSRAMSGMTPGIVDISDQYSIPAIPHFFERCRLGWRLTSDFIDTDVLGLLARCTHRFGTRNSMISPQLIAQVPSSMISPQLIAQVPRIGVLYSTPGLALLSMQVHATPGWRRSGCDKPNQEISRLSTHPSATSTRAKQWTFCHKGSCWNLVCNISCWNFGTYEATHPWGR</sequence>
<organism evidence="1 2">
    <name type="scientific">Pluteus cervinus</name>
    <dbReference type="NCBI Taxonomy" id="181527"/>
    <lineage>
        <taxon>Eukaryota</taxon>
        <taxon>Fungi</taxon>
        <taxon>Dikarya</taxon>
        <taxon>Basidiomycota</taxon>
        <taxon>Agaricomycotina</taxon>
        <taxon>Agaricomycetes</taxon>
        <taxon>Agaricomycetidae</taxon>
        <taxon>Agaricales</taxon>
        <taxon>Pluteineae</taxon>
        <taxon>Pluteaceae</taxon>
        <taxon>Pluteus</taxon>
    </lineage>
</organism>
<dbReference type="Proteomes" id="UP000308600">
    <property type="component" value="Unassembled WGS sequence"/>
</dbReference>
<evidence type="ECO:0000313" key="1">
    <source>
        <dbReference type="EMBL" id="TFK63527.1"/>
    </source>
</evidence>
<proteinExistence type="predicted"/>
<dbReference type="EMBL" id="ML208518">
    <property type="protein sequence ID" value="TFK63527.1"/>
    <property type="molecule type" value="Genomic_DNA"/>
</dbReference>
<evidence type="ECO:0000313" key="2">
    <source>
        <dbReference type="Proteomes" id="UP000308600"/>
    </source>
</evidence>
<keyword evidence="2" id="KW-1185">Reference proteome</keyword>